<gene>
    <name evidence="1" type="ORF">CLMAG_14360</name>
</gene>
<comment type="caution">
    <text evidence="1">The sequence shown here is derived from an EMBL/GenBank/DDBJ whole genome shotgun (WGS) entry which is preliminary data.</text>
</comment>
<dbReference type="EMBL" id="LWAE01000001">
    <property type="protein sequence ID" value="KZL94383.1"/>
    <property type="molecule type" value="Genomic_DNA"/>
</dbReference>
<dbReference type="RefSeq" id="WP_161486940.1">
    <property type="nucleotide sequence ID" value="NZ_FQXL01000079.1"/>
</dbReference>
<sequence>MAVNPRFQVRDTEEELKKLDEALKILNYSDRAAWYKEMKRRTIIEAEKKKAK</sequence>
<name>A0A162UXE1_9CLOT</name>
<proteinExistence type="predicted"/>
<dbReference type="STRING" id="1121326.CLMAG_14360"/>
<dbReference type="PATRIC" id="fig|1121326.3.peg.1406"/>
<protein>
    <submittedName>
        <fullName evidence="1">Uncharacterized protein</fullName>
    </submittedName>
</protein>
<reference evidence="1 2" key="1">
    <citation type="submission" date="2016-04" db="EMBL/GenBank/DDBJ databases">
        <title>Genome sequence of Clostridium magnum DSM 2767.</title>
        <authorList>
            <person name="Poehlein A."/>
            <person name="Uhlig R."/>
            <person name="Fischer R."/>
            <person name="Bahl H."/>
            <person name="Daniel R."/>
        </authorList>
    </citation>
    <scope>NUCLEOTIDE SEQUENCE [LARGE SCALE GENOMIC DNA]</scope>
    <source>
        <strain evidence="1 2">DSM 2767</strain>
    </source>
</reference>
<accession>A0A162UXE1</accession>
<evidence type="ECO:0000313" key="2">
    <source>
        <dbReference type="Proteomes" id="UP000076603"/>
    </source>
</evidence>
<organism evidence="1 2">
    <name type="scientific">Clostridium magnum DSM 2767</name>
    <dbReference type="NCBI Taxonomy" id="1121326"/>
    <lineage>
        <taxon>Bacteria</taxon>
        <taxon>Bacillati</taxon>
        <taxon>Bacillota</taxon>
        <taxon>Clostridia</taxon>
        <taxon>Eubacteriales</taxon>
        <taxon>Clostridiaceae</taxon>
        <taxon>Clostridium</taxon>
    </lineage>
</organism>
<dbReference type="AlphaFoldDB" id="A0A162UXE1"/>
<dbReference type="Proteomes" id="UP000076603">
    <property type="component" value="Unassembled WGS sequence"/>
</dbReference>
<evidence type="ECO:0000313" key="1">
    <source>
        <dbReference type="EMBL" id="KZL94383.1"/>
    </source>
</evidence>
<keyword evidence="2" id="KW-1185">Reference proteome</keyword>